<reference evidence="1 2" key="2">
    <citation type="journal article" date="2022" name="Mol. Ecol. Resour.">
        <title>The genomes of chicory, endive, great burdock and yacon provide insights into Asteraceae paleo-polyploidization history and plant inulin production.</title>
        <authorList>
            <person name="Fan W."/>
            <person name="Wang S."/>
            <person name="Wang H."/>
            <person name="Wang A."/>
            <person name="Jiang F."/>
            <person name="Liu H."/>
            <person name="Zhao H."/>
            <person name="Xu D."/>
            <person name="Zhang Y."/>
        </authorList>
    </citation>
    <scope>NUCLEOTIDE SEQUENCE [LARGE SCALE GENOMIC DNA]</scope>
    <source>
        <strain evidence="2">cv. Punajuju</strain>
        <tissue evidence="1">Leaves</tissue>
    </source>
</reference>
<dbReference type="Proteomes" id="UP001055811">
    <property type="component" value="Linkage Group LG02"/>
</dbReference>
<keyword evidence="2" id="KW-1185">Reference proteome</keyword>
<name>A0ACB9G9Q1_CICIN</name>
<protein>
    <submittedName>
        <fullName evidence="1">Uncharacterized protein</fullName>
    </submittedName>
</protein>
<organism evidence="1 2">
    <name type="scientific">Cichorium intybus</name>
    <name type="common">Chicory</name>
    <dbReference type="NCBI Taxonomy" id="13427"/>
    <lineage>
        <taxon>Eukaryota</taxon>
        <taxon>Viridiplantae</taxon>
        <taxon>Streptophyta</taxon>
        <taxon>Embryophyta</taxon>
        <taxon>Tracheophyta</taxon>
        <taxon>Spermatophyta</taxon>
        <taxon>Magnoliopsida</taxon>
        <taxon>eudicotyledons</taxon>
        <taxon>Gunneridae</taxon>
        <taxon>Pentapetalae</taxon>
        <taxon>asterids</taxon>
        <taxon>campanulids</taxon>
        <taxon>Asterales</taxon>
        <taxon>Asteraceae</taxon>
        <taxon>Cichorioideae</taxon>
        <taxon>Cichorieae</taxon>
        <taxon>Cichoriinae</taxon>
        <taxon>Cichorium</taxon>
    </lineage>
</organism>
<gene>
    <name evidence="1" type="ORF">L2E82_10073</name>
</gene>
<evidence type="ECO:0000313" key="1">
    <source>
        <dbReference type="EMBL" id="KAI3780135.1"/>
    </source>
</evidence>
<sequence>MYSFIVAALLVFKAILTWQRYTTCHRHKKLPPGPIPLPIVGNLHLLGKFPYRALHKQSQKYGPIMSISLGSVQAVVVSSPEAAKLFLKTHDAIFASRPIFQISKYISYGSKGIALAEYGRYWWEVRKFCAVELLSDSKINDYAHMRREELELIVEKIRTASEKLEVINLSETVGGLIENMICIMLFGRKNDQRFVFRGLVDEIMMAGAINLGDYMPMLASFDLQISLIFSTKIEKSAC</sequence>
<proteinExistence type="predicted"/>
<accession>A0ACB9G9Q1</accession>
<evidence type="ECO:0000313" key="2">
    <source>
        <dbReference type="Proteomes" id="UP001055811"/>
    </source>
</evidence>
<dbReference type="EMBL" id="CM042010">
    <property type="protein sequence ID" value="KAI3780135.1"/>
    <property type="molecule type" value="Genomic_DNA"/>
</dbReference>
<comment type="caution">
    <text evidence="1">The sequence shown here is derived from an EMBL/GenBank/DDBJ whole genome shotgun (WGS) entry which is preliminary data.</text>
</comment>
<reference evidence="2" key="1">
    <citation type="journal article" date="2022" name="Mol. Ecol. Resour.">
        <title>The genomes of chicory, endive, great burdock and yacon provide insights into Asteraceae palaeo-polyploidization history and plant inulin production.</title>
        <authorList>
            <person name="Fan W."/>
            <person name="Wang S."/>
            <person name="Wang H."/>
            <person name="Wang A."/>
            <person name="Jiang F."/>
            <person name="Liu H."/>
            <person name="Zhao H."/>
            <person name="Xu D."/>
            <person name="Zhang Y."/>
        </authorList>
    </citation>
    <scope>NUCLEOTIDE SEQUENCE [LARGE SCALE GENOMIC DNA]</scope>
    <source>
        <strain evidence="2">cv. Punajuju</strain>
    </source>
</reference>